<gene>
    <name evidence="2" type="ORF">C7B77_09445</name>
</gene>
<dbReference type="EMBL" id="PVWO01000090">
    <property type="protein sequence ID" value="PSB57152.1"/>
    <property type="molecule type" value="Genomic_DNA"/>
</dbReference>
<keyword evidence="3" id="KW-1185">Reference proteome</keyword>
<reference evidence="2 3" key="1">
    <citation type="submission" date="2018-03" db="EMBL/GenBank/DDBJ databases">
        <title>The ancient ancestry and fast evolution of plastids.</title>
        <authorList>
            <person name="Moore K.R."/>
            <person name="Magnabosco C."/>
            <person name="Momper L."/>
            <person name="Gold D.A."/>
            <person name="Bosak T."/>
            <person name="Fournier G.P."/>
        </authorList>
    </citation>
    <scope>NUCLEOTIDE SEQUENCE [LARGE SCALE GENOMIC DNA]</scope>
    <source>
        <strain evidence="2 3">CCALA 037</strain>
    </source>
</reference>
<evidence type="ECO:0000259" key="1">
    <source>
        <dbReference type="Pfam" id="PF01850"/>
    </source>
</evidence>
<dbReference type="CDD" id="cd09881">
    <property type="entry name" value="PIN_VapC4-5_FitB-like"/>
    <property type="match status" value="1"/>
</dbReference>
<accession>A0A2T1GHG9</accession>
<organism evidence="2 3">
    <name type="scientific">Chamaesiphon polymorphus CCALA 037</name>
    <dbReference type="NCBI Taxonomy" id="2107692"/>
    <lineage>
        <taxon>Bacteria</taxon>
        <taxon>Bacillati</taxon>
        <taxon>Cyanobacteriota</taxon>
        <taxon>Cyanophyceae</taxon>
        <taxon>Gomontiellales</taxon>
        <taxon>Chamaesiphonaceae</taxon>
        <taxon>Chamaesiphon</taxon>
    </lineage>
</organism>
<evidence type="ECO:0000313" key="3">
    <source>
        <dbReference type="Proteomes" id="UP000238937"/>
    </source>
</evidence>
<comment type="caution">
    <text evidence="2">The sequence shown here is derived from an EMBL/GenBank/DDBJ whole genome shotgun (WGS) entry which is preliminary data.</text>
</comment>
<feature type="domain" description="PIN" evidence="1">
    <location>
        <begin position="4"/>
        <end position="117"/>
    </location>
</feature>
<evidence type="ECO:0000313" key="2">
    <source>
        <dbReference type="EMBL" id="PSB57152.1"/>
    </source>
</evidence>
<sequence length="119" mass="13294">MQVIYDTNILLQILRNPDSVAIVQSKLSSSDIDGCISIVTVAEIRSLAFQFQWGNVRQDRMEEAILSLPVLDISVPEVLDRYVEIDCYSKGKHPTLDSEFSAIKMGKNDLWIAATASAY</sequence>
<dbReference type="Pfam" id="PF01850">
    <property type="entry name" value="PIN"/>
    <property type="match status" value="1"/>
</dbReference>
<dbReference type="InterPro" id="IPR002716">
    <property type="entry name" value="PIN_dom"/>
</dbReference>
<proteinExistence type="predicted"/>
<dbReference type="Gene3D" id="3.40.50.1010">
    <property type="entry name" value="5'-nuclease"/>
    <property type="match status" value="1"/>
</dbReference>
<dbReference type="Proteomes" id="UP000238937">
    <property type="component" value="Unassembled WGS sequence"/>
</dbReference>
<dbReference type="AlphaFoldDB" id="A0A2T1GHG9"/>
<protein>
    <recommendedName>
        <fullName evidence="1">PIN domain-containing protein</fullName>
    </recommendedName>
</protein>
<dbReference type="RefSeq" id="WP_106303302.1">
    <property type="nucleotide sequence ID" value="NZ_PVWO01000090.1"/>
</dbReference>
<name>A0A2T1GHG9_9CYAN</name>
<dbReference type="InterPro" id="IPR029060">
    <property type="entry name" value="PIN-like_dom_sf"/>
</dbReference>
<dbReference type="SUPFAM" id="SSF88723">
    <property type="entry name" value="PIN domain-like"/>
    <property type="match status" value="1"/>
</dbReference>